<protein>
    <submittedName>
        <fullName evidence="1">Uncharacterized protein</fullName>
    </submittedName>
</protein>
<reference evidence="2 3" key="3">
    <citation type="submission" date="2020-04" db="EMBL/GenBank/DDBJ databases">
        <title>Genome sequencing and assembly of multiple isolates from the Colletotrichum gloeosporioides species complex.</title>
        <authorList>
            <person name="Gan P."/>
            <person name="Shirasu K."/>
        </authorList>
    </citation>
    <scope>NUCLEOTIDE SEQUENCE [LARGE SCALE GENOMIC DNA]</scope>
    <source>
        <strain evidence="2 3">Nara gc5</strain>
    </source>
</reference>
<sequence length="88" mass="10168">MKPNWASSGTPKWEQYPSFASRWDAVCDNLRHHKVIVHSLFRQNWGDRLTAAPAGERKLKLGNKAINAKRDVQNRVGRETLRREEQAS</sequence>
<dbReference type="InParanoid" id="L2FNE1"/>
<reference evidence="1" key="1">
    <citation type="submission" date="2012-08" db="EMBL/GenBank/DDBJ databases">
        <title>Genome analysis of Colletotrichum orbiculare and Colletotrichum fructicola.</title>
        <authorList>
            <person name="Gan P.H.P."/>
            <person name="Ikeda K."/>
            <person name="Irieda H."/>
            <person name="Narusaka M."/>
            <person name="O'Connell R.J."/>
            <person name="Narusaka Y."/>
            <person name="Takano Y."/>
            <person name="Kubo Y."/>
            <person name="Shirasu K."/>
        </authorList>
    </citation>
    <scope>NUCLEOTIDE SEQUENCE</scope>
    <source>
        <strain evidence="1">Nara gc5</strain>
    </source>
</reference>
<dbReference type="OrthoDB" id="4851482at2759"/>
<evidence type="ECO:0000313" key="3">
    <source>
        <dbReference type="Proteomes" id="UP000011096"/>
    </source>
</evidence>
<dbReference type="EMBL" id="ANPB02000002">
    <property type="protein sequence ID" value="KAF4490109.1"/>
    <property type="molecule type" value="Genomic_DNA"/>
</dbReference>
<gene>
    <name evidence="1" type="ORF">CGGC5_11851</name>
    <name evidence="2" type="ORF">CGGC5_v004586</name>
</gene>
<accession>L2FNE1</accession>
<organism evidence="1">
    <name type="scientific">Colletotrichum fructicola (strain Nara gc5)</name>
    <name type="common">Anthracnose fungus</name>
    <name type="synonym">Colletotrichum gloeosporioides (strain Nara gc5)</name>
    <dbReference type="NCBI Taxonomy" id="1213859"/>
    <lineage>
        <taxon>Eukaryota</taxon>
        <taxon>Fungi</taxon>
        <taxon>Dikarya</taxon>
        <taxon>Ascomycota</taxon>
        <taxon>Pezizomycotina</taxon>
        <taxon>Sordariomycetes</taxon>
        <taxon>Hypocreomycetidae</taxon>
        <taxon>Glomerellales</taxon>
        <taxon>Glomerellaceae</taxon>
        <taxon>Colletotrichum</taxon>
        <taxon>Colletotrichum gloeosporioides species complex</taxon>
    </lineage>
</organism>
<reference evidence="2 3" key="2">
    <citation type="submission" date="2012-08" db="EMBL/GenBank/DDBJ databases">
        <authorList>
            <person name="Gan P.H.P."/>
            <person name="Ikeda K."/>
            <person name="Irieda H."/>
            <person name="Narusaka M."/>
            <person name="O'Connell R.J."/>
            <person name="Narusaka Y."/>
            <person name="Takano Y."/>
            <person name="Kubo Y."/>
            <person name="Shirasu K."/>
        </authorList>
    </citation>
    <scope>NUCLEOTIDE SEQUENCE [LARGE SCALE GENOMIC DNA]</scope>
    <source>
        <strain evidence="2 3">Nara gc5</strain>
    </source>
</reference>
<dbReference type="AlphaFoldDB" id="L2FNE1"/>
<dbReference type="STRING" id="1213859.L2FNE1"/>
<dbReference type="HOGENOM" id="CLU_175699_0_0_1"/>
<dbReference type="Proteomes" id="UP000011096">
    <property type="component" value="Unassembled WGS sequence"/>
</dbReference>
<proteinExistence type="predicted"/>
<evidence type="ECO:0000313" key="2">
    <source>
        <dbReference type="EMBL" id="KAF4490109.1"/>
    </source>
</evidence>
<evidence type="ECO:0000313" key="1">
    <source>
        <dbReference type="EMBL" id="ELA27263.1"/>
    </source>
</evidence>
<name>L2FNE1_COLFN</name>
<dbReference type="EMBL" id="KB020994">
    <property type="protein sequence ID" value="ELA27263.1"/>
    <property type="molecule type" value="Genomic_DNA"/>
</dbReference>
<keyword evidence="3" id="KW-1185">Reference proteome</keyword>